<evidence type="ECO:0000313" key="3">
    <source>
        <dbReference type="EMBL" id="TDL46359.1"/>
    </source>
</evidence>
<organism evidence="3 4">
    <name type="scientific">Microbacterium oleivorans</name>
    <dbReference type="NCBI Taxonomy" id="273677"/>
    <lineage>
        <taxon>Bacteria</taxon>
        <taxon>Bacillati</taxon>
        <taxon>Actinomycetota</taxon>
        <taxon>Actinomycetes</taxon>
        <taxon>Micrococcales</taxon>
        <taxon>Microbacteriaceae</taxon>
        <taxon>Microbacterium</taxon>
    </lineage>
</organism>
<dbReference type="Pfam" id="PF00296">
    <property type="entry name" value="Bac_luciferase"/>
    <property type="match status" value="1"/>
</dbReference>
<comment type="similarity">
    <text evidence="1">To bacterial alkanal monooxygenase alpha and beta chains.</text>
</comment>
<name>A0A4R5YMQ4_9MICO</name>
<dbReference type="Gene3D" id="3.20.20.30">
    <property type="entry name" value="Luciferase-like domain"/>
    <property type="match status" value="1"/>
</dbReference>
<evidence type="ECO:0000259" key="2">
    <source>
        <dbReference type="Pfam" id="PF00296"/>
    </source>
</evidence>
<sequence length="332" mass="35273">MPIPLSILDLAPIAPGATASESIQASVSLAQHAEKHGYKRVWYAEHHNMPTIASSAPAVLIAHVAANTSTIRLGAGGVMLPNHVPLLVAEQFGTLEAMYPDRIDLGLGRAAGSDPQTMRALRRPHTSADTFPEDVRELQAFLSESSPIPGVRAIPGNGSHVPLYILGSSMYGAHLAAALGLPYAFASHFSPQLLPQAVATYRDEFQPSAQLDRPYVIAGINVIGAEDAAAAEVIIQENRRTLARGVAAKGNPSITNADLDRLLERGAIAQLDNMFSYTAAGNASDIAAYLTRFQDLANADELITVHQAPTLEQRLLSVALTSEWAEHARASA</sequence>
<evidence type="ECO:0000313" key="4">
    <source>
        <dbReference type="Proteomes" id="UP000295633"/>
    </source>
</evidence>
<dbReference type="PANTHER" id="PTHR30137:SF6">
    <property type="entry name" value="LUCIFERASE-LIKE MONOOXYGENASE"/>
    <property type="match status" value="1"/>
</dbReference>
<comment type="caution">
    <text evidence="3">The sequence shown here is derived from an EMBL/GenBank/DDBJ whole genome shotgun (WGS) entry which is preliminary data.</text>
</comment>
<dbReference type="RefSeq" id="WP_133399328.1">
    <property type="nucleotide sequence ID" value="NZ_SMZX01000001.1"/>
</dbReference>
<dbReference type="NCBIfam" id="TIGR03558">
    <property type="entry name" value="oxido_grp_1"/>
    <property type="match status" value="1"/>
</dbReference>
<dbReference type="SUPFAM" id="SSF51679">
    <property type="entry name" value="Bacterial luciferase-like"/>
    <property type="match status" value="1"/>
</dbReference>
<reference evidence="3 4" key="1">
    <citation type="submission" date="2019-03" db="EMBL/GenBank/DDBJ databases">
        <title>Genome Sequencing and Assembly of Various Microbes Isolated from Partially Reclaimed Soil and Acid Mine Drainage (AMD) Site.</title>
        <authorList>
            <person name="Steinbock B."/>
            <person name="Bechtold R."/>
            <person name="Sevigny J.L."/>
            <person name="Thomas D."/>
            <person name="Cuthill L.R."/>
            <person name="Aveiro Johannsen E.J."/>
            <person name="Thomas K."/>
            <person name="Ghosh A."/>
        </authorList>
    </citation>
    <scope>NUCLEOTIDE SEQUENCE [LARGE SCALE GENOMIC DNA]</scope>
    <source>
        <strain evidence="3 4">F-B2</strain>
    </source>
</reference>
<feature type="domain" description="Luciferase-like" evidence="2">
    <location>
        <begin position="6"/>
        <end position="290"/>
    </location>
</feature>
<dbReference type="Proteomes" id="UP000295633">
    <property type="component" value="Unassembled WGS sequence"/>
</dbReference>
<proteinExistence type="predicted"/>
<dbReference type="InterPro" id="IPR050766">
    <property type="entry name" value="Bact_Lucif_Oxidored"/>
</dbReference>
<protein>
    <submittedName>
        <fullName evidence="3">LLM class flavin-dependent oxidoreductase</fullName>
    </submittedName>
</protein>
<dbReference type="InterPro" id="IPR019949">
    <property type="entry name" value="CmoO-like"/>
</dbReference>
<dbReference type="PANTHER" id="PTHR30137">
    <property type="entry name" value="LUCIFERASE-LIKE MONOOXYGENASE"/>
    <property type="match status" value="1"/>
</dbReference>
<dbReference type="InterPro" id="IPR011251">
    <property type="entry name" value="Luciferase-like_dom"/>
</dbReference>
<dbReference type="FunFam" id="3.20.20.30:FF:000002">
    <property type="entry name" value="LLM class flavin-dependent oxidoreductase"/>
    <property type="match status" value="1"/>
</dbReference>
<dbReference type="GO" id="GO:0016705">
    <property type="term" value="F:oxidoreductase activity, acting on paired donors, with incorporation or reduction of molecular oxygen"/>
    <property type="evidence" value="ECO:0007669"/>
    <property type="project" value="InterPro"/>
</dbReference>
<dbReference type="GO" id="GO:0005829">
    <property type="term" value="C:cytosol"/>
    <property type="evidence" value="ECO:0007669"/>
    <property type="project" value="TreeGrafter"/>
</dbReference>
<dbReference type="EMBL" id="SMZX01000001">
    <property type="protein sequence ID" value="TDL46359.1"/>
    <property type="molecule type" value="Genomic_DNA"/>
</dbReference>
<gene>
    <name evidence="3" type="ORF">E2R54_01915</name>
</gene>
<dbReference type="AlphaFoldDB" id="A0A4R5YMQ4"/>
<dbReference type="InterPro" id="IPR036661">
    <property type="entry name" value="Luciferase-like_sf"/>
</dbReference>
<accession>A0A4R5YMQ4</accession>
<evidence type="ECO:0000256" key="1">
    <source>
        <dbReference type="ARBA" id="ARBA00007789"/>
    </source>
</evidence>